<comment type="subcellular location">
    <subcellularLocation>
        <location evidence="1">Membrane</location>
        <topology evidence="1">Multi-pass membrane protein</topology>
    </subcellularLocation>
</comment>
<dbReference type="Proteomes" id="UP001552299">
    <property type="component" value="Unassembled WGS sequence"/>
</dbReference>
<dbReference type="PANTHER" id="PTHR33222:SF2">
    <property type="entry name" value="PROTEIN CURVATURE THYLAKOID 1D, CHLOROPLASTIC"/>
    <property type="match status" value="1"/>
</dbReference>
<dbReference type="AlphaFoldDB" id="A0ABD0UW62"/>
<dbReference type="InterPro" id="IPR033344">
    <property type="entry name" value="CURT1"/>
</dbReference>
<reference evidence="4 5" key="1">
    <citation type="journal article" date="2024" name="Plant Biotechnol. J.">
        <title>Dendrobium thyrsiflorum genome and its molecular insights into genes involved in important horticultural traits.</title>
        <authorList>
            <person name="Chen B."/>
            <person name="Wang J.Y."/>
            <person name="Zheng P.J."/>
            <person name="Li K.L."/>
            <person name="Liang Y.M."/>
            <person name="Chen X.F."/>
            <person name="Zhang C."/>
            <person name="Zhao X."/>
            <person name="He X."/>
            <person name="Zhang G.Q."/>
            <person name="Liu Z.J."/>
            <person name="Xu Q."/>
        </authorList>
    </citation>
    <scope>NUCLEOTIDE SEQUENCE [LARGE SCALE GENOMIC DNA]</scope>
    <source>
        <strain evidence="4">GZMU011</strain>
    </source>
</reference>
<feature type="transmembrane region" description="Helical" evidence="2">
    <location>
        <begin position="105"/>
        <end position="128"/>
    </location>
</feature>
<gene>
    <name evidence="4" type="ORF">M5K25_012149</name>
</gene>
<dbReference type="GO" id="GO:0016020">
    <property type="term" value="C:membrane"/>
    <property type="evidence" value="ECO:0007669"/>
    <property type="project" value="UniProtKB-SubCell"/>
</dbReference>
<feature type="transmembrane region" description="Helical" evidence="2">
    <location>
        <begin position="140"/>
        <end position="156"/>
    </location>
</feature>
<comment type="caution">
    <text evidence="4">The sequence shown here is derived from an EMBL/GenBank/DDBJ whole genome shotgun (WGS) entry which is preliminary data.</text>
</comment>
<dbReference type="InterPro" id="IPR025564">
    <property type="entry name" value="CAAD_dom"/>
</dbReference>
<evidence type="ECO:0000313" key="4">
    <source>
        <dbReference type="EMBL" id="KAL0917103.1"/>
    </source>
</evidence>
<evidence type="ECO:0000259" key="3">
    <source>
        <dbReference type="Pfam" id="PF14159"/>
    </source>
</evidence>
<name>A0ABD0UW62_DENTH</name>
<organism evidence="4 5">
    <name type="scientific">Dendrobium thyrsiflorum</name>
    <name type="common">Pinecone-like raceme dendrobium</name>
    <name type="synonym">Orchid</name>
    <dbReference type="NCBI Taxonomy" id="117978"/>
    <lineage>
        <taxon>Eukaryota</taxon>
        <taxon>Viridiplantae</taxon>
        <taxon>Streptophyta</taxon>
        <taxon>Embryophyta</taxon>
        <taxon>Tracheophyta</taxon>
        <taxon>Spermatophyta</taxon>
        <taxon>Magnoliopsida</taxon>
        <taxon>Liliopsida</taxon>
        <taxon>Asparagales</taxon>
        <taxon>Orchidaceae</taxon>
        <taxon>Epidendroideae</taxon>
        <taxon>Malaxideae</taxon>
        <taxon>Dendrobiinae</taxon>
        <taxon>Dendrobium</taxon>
    </lineage>
</organism>
<protein>
    <recommendedName>
        <fullName evidence="3">Cyanobacterial aminoacyl-tRNA synthetase CAAD domain-containing protein</fullName>
    </recommendedName>
</protein>
<feature type="domain" description="Cyanobacterial aminoacyl-tRNA synthetase CAAD" evidence="3">
    <location>
        <begin position="102"/>
        <end position="176"/>
    </location>
</feature>
<sequence length="181" mass="20476">MELCCRPRAILSLPRLRLCQIIRHHPSLSSSKTLSFHSKPGLHLPLATASEETSTIVSQKFDDYEPSEPKKAPVTIVETTHGGEQGEAGDFLSKLDVKLELNDTYYILFYGAGALLTLWISSSVVTAIDSLPLFPKVMELVGLGYTIWFSYRYLIFKKKREELFSMIEDLKEQIIGQSDYE</sequence>
<keyword evidence="5" id="KW-1185">Reference proteome</keyword>
<dbReference type="PANTHER" id="PTHR33222">
    <property type="match status" value="1"/>
</dbReference>
<keyword evidence="2" id="KW-0812">Transmembrane</keyword>
<proteinExistence type="predicted"/>
<evidence type="ECO:0000256" key="2">
    <source>
        <dbReference type="SAM" id="Phobius"/>
    </source>
</evidence>
<evidence type="ECO:0000313" key="5">
    <source>
        <dbReference type="Proteomes" id="UP001552299"/>
    </source>
</evidence>
<dbReference type="EMBL" id="JANQDX010000010">
    <property type="protein sequence ID" value="KAL0917103.1"/>
    <property type="molecule type" value="Genomic_DNA"/>
</dbReference>
<keyword evidence="2" id="KW-0472">Membrane</keyword>
<dbReference type="Pfam" id="PF14159">
    <property type="entry name" value="CAAD"/>
    <property type="match status" value="1"/>
</dbReference>
<evidence type="ECO:0000256" key="1">
    <source>
        <dbReference type="ARBA" id="ARBA00004141"/>
    </source>
</evidence>
<keyword evidence="2" id="KW-1133">Transmembrane helix</keyword>
<accession>A0ABD0UW62</accession>